<organism evidence="2">
    <name type="scientific">Cladocopium goreaui</name>
    <dbReference type="NCBI Taxonomy" id="2562237"/>
    <lineage>
        <taxon>Eukaryota</taxon>
        <taxon>Sar</taxon>
        <taxon>Alveolata</taxon>
        <taxon>Dinophyceae</taxon>
        <taxon>Suessiales</taxon>
        <taxon>Symbiodiniaceae</taxon>
        <taxon>Cladocopium</taxon>
    </lineage>
</organism>
<feature type="compositionally biased region" description="Basic and acidic residues" evidence="1">
    <location>
        <begin position="909"/>
        <end position="919"/>
    </location>
</feature>
<comment type="caution">
    <text evidence="2">The sequence shown here is derived from an EMBL/GenBank/DDBJ whole genome shotgun (WGS) entry which is preliminary data.</text>
</comment>
<reference evidence="2" key="1">
    <citation type="submission" date="2022-10" db="EMBL/GenBank/DDBJ databases">
        <authorList>
            <person name="Chen Y."/>
            <person name="Dougan E. K."/>
            <person name="Chan C."/>
            <person name="Rhodes N."/>
            <person name="Thang M."/>
        </authorList>
    </citation>
    <scope>NUCLEOTIDE SEQUENCE</scope>
</reference>
<feature type="region of interest" description="Disordered" evidence="1">
    <location>
        <begin position="548"/>
        <end position="574"/>
    </location>
</feature>
<feature type="region of interest" description="Disordered" evidence="1">
    <location>
        <begin position="604"/>
        <end position="672"/>
    </location>
</feature>
<gene>
    <name evidence="2" type="ORF">C1SCF055_LOCUS39268</name>
</gene>
<evidence type="ECO:0000313" key="2">
    <source>
        <dbReference type="EMBL" id="CAI4014358.1"/>
    </source>
</evidence>
<dbReference type="Proteomes" id="UP001152797">
    <property type="component" value="Unassembled WGS sequence"/>
</dbReference>
<sequence>MRRKEFASHLGILHGDSAAVLQFCPSNSSRAGFPMCEELAMETILRISFPDGRKEEEIHTTLENWPEFQVQDAWPAIEEKLEKVKVKHHLEKYTFRYVSDPSLTQSQELWDLRDEDNLEDLIQTSLEKEPSLPPLILQVVLAPPGQTIWAPNFYESETPHISGISCSFGPSYGYRSPLATSVGPEDVPIKLIRKRTFLEWVPVGNARPYHTDKLQPVDTANNIEYHERSAVASLRAIASSLEAALDGAEAVSSAFAGPEAPVTVASLELDLEASAISAFSAGASSGPSASRVSSHDEIAQLLTAAPPACHQICATLQCPPEEKRSRTQRAWEAGLWAKATLTGQIDRPRPTPKLDKRPTVYVILRVSMMEAPTEVFRSLEEVRTLDQGPVPTYVVQLPEVVDAATDSTLPSMEVLAIPVLSRSSGVLMALPADSLPPEVAYPVDPPLPQALIGPVKEILVTAAADDEESLEKHLDLQLQCMLVDFDVAILPKLRRLDPVTEGPGIHCFSTGDVDIFPSSQELLTATYAWIQEEQEGRVGYYSAMEELPPENPRGVPKQATAKAKQKAAAAPKRVSTATLSQQLAVLAESIPALSSSLVEMQKRQDSLEQALSRRPAAPPPAPHRLDFGQTGQSPKRTIPPPSKFLAAVGPPPKLRSPQKPQKVEEMPEDEPQGLLEELEDVPPEEQQHTVSQMLVKQQVALNSLVAHLASQDGLHDLGVSGSASSSISLKGSAKRERLLSDLAARRSDFFLKVAQNAHRRLKPAEAVPQALEEFPQKALFTKYLELQGGYTGYQREQGLTMWLLGHVADQMLLGDVKGAQEMLALAMVAIEQSAMDNGKWEIAWVLALQEDPPQQLFAHRPIATNPRLRAFSPLCPADWGAIALAYVKELDLLSGRRQEALPKKQGGGRQEEEAADPTKKPKQPTFPRKPKAQGGQSSTETA</sequence>
<evidence type="ECO:0000313" key="4">
    <source>
        <dbReference type="Proteomes" id="UP001152797"/>
    </source>
</evidence>
<feature type="region of interest" description="Disordered" evidence="1">
    <location>
        <begin position="898"/>
        <end position="942"/>
    </location>
</feature>
<evidence type="ECO:0000256" key="1">
    <source>
        <dbReference type="SAM" id="MobiDB-lite"/>
    </source>
</evidence>
<protein>
    <submittedName>
        <fullName evidence="2">Uncharacterized protein</fullName>
    </submittedName>
</protein>
<dbReference type="AlphaFoldDB" id="A0A9P1DT57"/>
<accession>A0A9P1DT57</accession>
<dbReference type="EMBL" id="CAMXCT010006323">
    <property type="protein sequence ID" value="CAI4014358.1"/>
    <property type="molecule type" value="Genomic_DNA"/>
</dbReference>
<evidence type="ECO:0000313" key="3">
    <source>
        <dbReference type="EMBL" id="CAL1167733.1"/>
    </source>
</evidence>
<dbReference type="EMBL" id="CAMXCT020006323">
    <property type="protein sequence ID" value="CAL1167733.1"/>
    <property type="molecule type" value="Genomic_DNA"/>
</dbReference>
<feature type="compositionally biased region" description="Low complexity" evidence="1">
    <location>
        <begin position="556"/>
        <end position="572"/>
    </location>
</feature>
<name>A0A9P1DT57_9DINO</name>
<proteinExistence type="predicted"/>
<reference evidence="3" key="2">
    <citation type="submission" date="2024-04" db="EMBL/GenBank/DDBJ databases">
        <authorList>
            <person name="Chen Y."/>
            <person name="Shah S."/>
            <person name="Dougan E. K."/>
            <person name="Thang M."/>
            <person name="Chan C."/>
        </authorList>
    </citation>
    <scope>NUCLEOTIDE SEQUENCE [LARGE SCALE GENOMIC DNA]</scope>
</reference>
<keyword evidence="4" id="KW-1185">Reference proteome</keyword>
<dbReference type="EMBL" id="CAMXCT030006323">
    <property type="protein sequence ID" value="CAL4801670.1"/>
    <property type="molecule type" value="Genomic_DNA"/>
</dbReference>
<dbReference type="OrthoDB" id="440580at2759"/>